<gene>
    <name evidence="2" type="ORF">PENTCL1PPCAC_26031</name>
</gene>
<accession>A0AAV5UBD1</accession>
<evidence type="ECO:0008006" key="4">
    <source>
        <dbReference type="Google" id="ProtNLM"/>
    </source>
</evidence>
<evidence type="ECO:0000313" key="3">
    <source>
        <dbReference type="Proteomes" id="UP001432027"/>
    </source>
</evidence>
<keyword evidence="1" id="KW-0812">Transmembrane</keyword>
<keyword evidence="3" id="KW-1185">Reference proteome</keyword>
<feature type="transmembrane region" description="Helical" evidence="1">
    <location>
        <begin position="118"/>
        <end position="138"/>
    </location>
</feature>
<reference evidence="2" key="1">
    <citation type="submission" date="2023-10" db="EMBL/GenBank/DDBJ databases">
        <title>Genome assembly of Pristionchus species.</title>
        <authorList>
            <person name="Yoshida K."/>
            <person name="Sommer R.J."/>
        </authorList>
    </citation>
    <scope>NUCLEOTIDE SEQUENCE</scope>
    <source>
        <strain evidence="2">RS0144</strain>
    </source>
</reference>
<proteinExistence type="predicted"/>
<dbReference type="Proteomes" id="UP001432027">
    <property type="component" value="Unassembled WGS sequence"/>
</dbReference>
<feature type="transmembrane region" description="Helical" evidence="1">
    <location>
        <begin position="150"/>
        <end position="169"/>
    </location>
</feature>
<evidence type="ECO:0000313" key="2">
    <source>
        <dbReference type="EMBL" id="GMT03857.1"/>
    </source>
</evidence>
<dbReference type="EMBL" id="BTSX01000006">
    <property type="protein sequence ID" value="GMT03857.1"/>
    <property type="molecule type" value="Genomic_DNA"/>
</dbReference>
<organism evidence="2 3">
    <name type="scientific">Pristionchus entomophagus</name>
    <dbReference type="NCBI Taxonomy" id="358040"/>
    <lineage>
        <taxon>Eukaryota</taxon>
        <taxon>Metazoa</taxon>
        <taxon>Ecdysozoa</taxon>
        <taxon>Nematoda</taxon>
        <taxon>Chromadorea</taxon>
        <taxon>Rhabditida</taxon>
        <taxon>Rhabditina</taxon>
        <taxon>Diplogasteromorpha</taxon>
        <taxon>Diplogasteroidea</taxon>
        <taxon>Neodiplogasteridae</taxon>
        <taxon>Pristionchus</taxon>
    </lineage>
</organism>
<name>A0AAV5UBD1_9BILA</name>
<feature type="non-terminal residue" evidence="2">
    <location>
        <position position="1"/>
    </location>
</feature>
<dbReference type="AlphaFoldDB" id="A0AAV5UBD1"/>
<evidence type="ECO:0000256" key="1">
    <source>
        <dbReference type="SAM" id="Phobius"/>
    </source>
</evidence>
<protein>
    <recommendedName>
        <fullName evidence="4">F-box domain-containing protein</fullName>
    </recommendedName>
</protein>
<keyword evidence="1" id="KW-1133">Transmembrane helix</keyword>
<keyword evidence="1" id="KW-0472">Membrane</keyword>
<sequence>VNRADEDPLGFSDLPDDIIRLIIRAEGHSFTTMRLISSRWSRLVLEHLKRQSNNLTLNKVILAVDEKKETMRMHAVFDESLKYNYGGSLGDWIESKTSQDTTWEVLSTPCILKVKEEVWIALFVLWGFVITVLIPLLIERQKLVVYRMHLTVFGLLIGLINGFVFFYSWKKRKTVQQNMIRLFSCTRKIETLVLNGLSDEMLELFRSTIGNLKIDYIELHGQISGEQQNQLLLHIARECGLKRVFVSKYKGYERFVDELARLNVHVSYK</sequence>
<comment type="caution">
    <text evidence="2">The sequence shown here is derived from an EMBL/GenBank/DDBJ whole genome shotgun (WGS) entry which is preliminary data.</text>
</comment>